<evidence type="ECO:0000313" key="2">
    <source>
        <dbReference type="Proteomes" id="UP000076798"/>
    </source>
</evidence>
<dbReference type="Proteomes" id="UP000076798">
    <property type="component" value="Unassembled WGS sequence"/>
</dbReference>
<sequence>MPHDPRDNFVRLAGPYCAVASGSLIDFHPRRDIIGAQTKLLRLINSICLRNEYSVKLELESSLFEGDPVAKQAHGEATHTWLFLSKAMTDPSLISPKPVTLLLWDKPSQQELKLAPFRKCSDVLRISSSLPPVHCYSPSSWIANVSIQALFDLRAYDPHVRVSNIAFACTTVQVCVCMAIRGGDVLAEHRQALVTLTERGDQSSIMSWKKEGDTLYRTDQKHMEKVTSDHIAECIAATQSSFRLLSLSMRSHDNSKKRQRSWQEEVVKDVLERSVLCPVAKWWECKGEVS</sequence>
<accession>A0A165X9E2</accession>
<name>A0A165X9E2_9AGAM</name>
<dbReference type="AlphaFoldDB" id="A0A165X9E2"/>
<proteinExistence type="predicted"/>
<protein>
    <submittedName>
        <fullName evidence="1">Uncharacterized protein</fullName>
    </submittedName>
</protein>
<dbReference type="EMBL" id="KV428417">
    <property type="protein sequence ID" value="KZT31965.1"/>
    <property type="molecule type" value="Genomic_DNA"/>
</dbReference>
<gene>
    <name evidence="1" type="ORF">SISSUDRAFT_1038068</name>
</gene>
<reference evidence="1 2" key="1">
    <citation type="journal article" date="2016" name="Mol. Biol. Evol.">
        <title>Comparative Genomics of Early-Diverging Mushroom-Forming Fungi Provides Insights into the Origins of Lignocellulose Decay Capabilities.</title>
        <authorList>
            <person name="Nagy L.G."/>
            <person name="Riley R."/>
            <person name="Tritt A."/>
            <person name="Adam C."/>
            <person name="Daum C."/>
            <person name="Floudas D."/>
            <person name="Sun H."/>
            <person name="Yadav J.S."/>
            <person name="Pangilinan J."/>
            <person name="Larsson K.H."/>
            <person name="Matsuura K."/>
            <person name="Barry K."/>
            <person name="Labutti K."/>
            <person name="Kuo R."/>
            <person name="Ohm R.A."/>
            <person name="Bhattacharya S.S."/>
            <person name="Shirouzu T."/>
            <person name="Yoshinaga Y."/>
            <person name="Martin F.M."/>
            <person name="Grigoriev I.V."/>
            <person name="Hibbett D.S."/>
        </authorList>
    </citation>
    <scope>NUCLEOTIDE SEQUENCE [LARGE SCALE GENOMIC DNA]</scope>
    <source>
        <strain evidence="1 2">HHB10207 ss-3</strain>
    </source>
</reference>
<organism evidence="1 2">
    <name type="scientific">Sistotremastrum suecicum HHB10207 ss-3</name>
    <dbReference type="NCBI Taxonomy" id="1314776"/>
    <lineage>
        <taxon>Eukaryota</taxon>
        <taxon>Fungi</taxon>
        <taxon>Dikarya</taxon>
        <taxon>Basidiomycota</taxon>
        <taxon>Agaricomycotina</taxon>
        <taxon>Agaricomycetes</taxon>
        <taxon>Sistotremastrales</taxon>
        <taxon>Sistotremastraceae</taxon>
        <taxon>Sistotremastrum</taxon>
    </lineage>
</organism>
<keyword evidence="2" id="KW-1185">Reference proteome</keyword>
<evidence type="ECO:0000313" key="1">
    <source>
        <dbReference type="EMBL" id="KZT31965.1"/>
    </source>
</evidence>